<dbReference type="GO" id="GO:0006369">
    <property type="term" value="P:termination of RNA polymerase II transcription"/>
    <property type="evidence" value="ECO:0007669"/>
    <property type="project" value="UniProtKB-ARBA"/>
</dbReference>
<proteinExistence type="predicted"/>
<dbReference type="AlphaFoldDB" id="A0A4U0XT18"/>
<dbReference type="OrthoDB" id="79367at2759"/>
<dbReference type="GO" id="GO:0032991">
    <property type="term" value="C:protein-containing complex"/>
    <property type="evidence" value="ECO:0007669"/>
    <property type="project" value="UniProtKB-ARBA"/>
</dbReference>
<feature type="domain" description="CID" evidence="8">
    <location>
        <begin position="2"/>
        <end position="158"/>
    </location>
</feature>
<evidence type="ECO:0000259" key="7">
    <source>
        <dbReference type="PROSITE" id="PS50102"/>
    </source>
</evidence>
<evidence type="ECO:0000256" key="1">
    <source>
        <dbReference type="ARBA" id="ARBA00004123"/>
    </source>
</evidence>
<organism evidence="9 10">
    <name type="scientific">Friedmanniomyces simplex</name>
    <dbReference type="NCBI Taxonomy" id="329884"/>
    <lineage>
        <taxon>Eukaryota</taxon>
        <taxon>Fungi</taxon>
        <taxon>Dikarya</taxon>
        <taxon>Ascomycota</taxon>
        <taxon>Pezizomycotina</taxon>
        <taxon>Dothideomycetes</taxon>
        <taxon>Dothideomycetidae</taxon>
        <taxon>Mycosphaerellales</taxon>
        <taxon>Teratosphaeriaceae</taxon>
        <taxon>Friedmanniomyces</taxon>
    </lineage>
</organism>
<dbReference type="Pfam" id="PF00076">
    <property type="entry name" value="RRM_1"/>
    <property type="match status" value="1"/>
</dbReference>
<feature type="region of interest" description="Disordered" evidence="6">
    <location>
        <begin position="221"/>
        <end position="245"/>
    </location>
</feature>
<evidence type="ECO:0000256" key="5">
    <source>
        <dbReference type="PROSITE-ProRule" id="PRU00176"/>
    </source>
</evidence>
<feature type="domain" description="RRM" evidence="7">
    <location>
        <begin position="524"/>
        <end position="588"/>
    </location>
</feature>
<dbReference type="GO" id="GO:0003723">
    <property type="term" value="F:RNA binding"/>
    <property type="evidence" value="ECO:0007669"/>
    <property type="project" value="UniProtKB-UniRule"/>
</dbReference>
<accession>A0A4U0XT18</accession>
<dbReference type="GO" id="GO:0010629">
    <property type="term" value="P:negative regulation of gene expression"/>
    <property type="evidence" value="ECO:0007669"/>
    <property type="project" value="UniProtKB-ARBA"/>
</dbReference>
<dbReference type="InterPro" id="IPR012677">
    <property type="entry name" value="Nucleotide-bd_a/b_plait_sf"/>
</dbReference>
<dbReference type="InterPro" id="IPR035979">
    <property type="entry name" value="RBD_domain_sf"/>
</dbReference>
<evidence type="ECO:0000313" key="9">
    <source>
        <dbReference type="EMBL" id="TKA80810.1"/>
    </source>
</evidence>
<evidence type="ECO:0000313" key="10">
    <source>
        <dbReference type="Proteomes" id="UP000309340"/>
    </source>
</evidence>
<dbReference type="GO" id="GO:0031124">
    <property type="term" value="P:mRNA 3'-end processing"/>
    <property type="evidence" value="ECO:0007669"/>
    <property type="project" value="UniProtKB-ARBA"/>
</dbReference>
<dbReference type="FunFam" id="1.25.40.90:FF:000026">
    <property type="entry name" value="RNA binding protein Nrd1"/>
    <property type="match status" value="1"/>
</dbReference>
<dbReference type="EMBL" id="NAJQ01000063">
    <property type="protein sequence ID" value="TKA80810.1"/>
    <property type="molecule type" value="Genomic_DNA"/>
</dbReference>
<dbReference type="SUPFAM" id="SSF48464">
    <property type="entry name" value="ENTH/VHS domain"/>
    <property type="match status" value="1"/>
</dbReference>
<feature type="compositionally biased region" description="Polar residues" evidence="6">
    <location>
        <begin position="157"/>
        <end position="177"/>
    </location>
</feature>
<feature type="region of interest" description="Disordered" evidence="6">
    <location>
        <begin position="739"/>
        <end position="758"/>
    </location>
</feature>
<keyword evidence="2" id="KW-0597">Phosphoprotein</keyword>
<comment type="subcellular location">
    <subcellularLocation>
        <location evidence="1">Nucleus</location>
    </subcellularLocation>
</comment>
<dbReference type="SMART" id="SM00582">
    <property type="entry name" value="RPR"/>
    <property type="match status" value="1"/>
</dbReference>
<name>A0A4U0XT18_9PEZI</name>
<dbReference type="InterPro" id="IPR006569">
    <property type="entry name" value="CID_dom"/>
</dbReference>
<sequence length="758" mass="81627">MSNTNVIKELDQQLASLNQLKAPGASKGKIGSITQLCVSNIQAEQSIVQSLYVALKKAPATHKLGALYVIDSVTRQWIEKAKHHGQELNFEGRGEAGTFSAAVKRVTELIPALFDDIMKGIPQEQRPKLMNMIGIWEKGNTFPAKLLADFKVKLSGTSTASAPPHANGTTTAQSVAQRSAGEKFVAPIPSRPLFTPLGYPPQQLYDQGYIVKKTAGGSANAIASTYRPSPPQQALPQSLPPVAAPQPPAQDVNNILAMLANAAPKPAAPAPPQFTQQSAPPPGLPQQLPPNIAALFGQQTGAPPNFQQPPPAFSARPAATPMQMPGFQLPPGFQGFPGYPPQPPPSIPQTHPTAPPPQASVPADPLAPLRGILPPKIMNDQGKLVMALNLLQDLQKQGLPMDQWGPILQAFNDAQGPSQPNGHDAYGRRRSRSPERGGGRGRASPVYGTYEEIAARKNADDQRVTRGNGGGRGRYRQRSPIQSMRDLPMRDSPGPTAMNGHPMQPKYIAIDSSLPHDNIKVLSRTLFVGGANGTQAEIHQLFERFGRVQTCIANRDKRHAFVKMTTRNHALSAKAGMEDLQNRNDREVMNIARQTKWGVGFGPRECCNYTTGESIIPITKLTDADVKWLMTAEYGGTGGKQLEGGMVLEEPDIEIGAGVSSKAMSKRVLADSGPPPPSAKRQKEGGKHHHRKQQHDYDREPGSNYGGYSGVTGGAPPQRQQMESYGYERLMRPEPVAVATPPAVPTFGFSLPGQPGYR</sequence>
<feature type="compositionally biased region" description="Basic and acidic residues" evidence="6">
    <location>
        <begin position="453"/>
        <end position="464"/>
    </location>
</feature>
<feature type="region of interest" description="Disordered" evidence="6">
    <location>
        <begin position="329"/>
        <end position="360"/>
    </location>
</feature>
<keyword evidence="3 5" id="KW-0694">RNA-binding</keyword>
<dbReference type="InterPro" id="IPR000504">
    <property type="entry name" value="RRM_dom"/>
</dbReference>
<evidence type="ECO:0000256" key="4">
    <source>
        <dbReference type="ARBA" id="ARBA00023242"/>
    </source>
</evidence>
<reference evidence="9 10" key="1">
    <citation type="submission" date="2017-03" db="EMBL/GenBank/DDBJ databases">
        <title>Genomes of endolithic fungi from Antarctica.</title>
        <authorList>
            <person name="Coleine C."/>
            <person name="Masonjones S."/>
            <person name="Stajich J.E."/>
        </authorList>
    </citation>
    <scope>NUCLEOTIDE SEQUENCE [LARGE SCALE GENOMIC DNA]</scope>
    <source>
        <strain evidence="9 10">CCFEE 5184</strain>
    </source>
</reference>
<comment type="caution">
    <text evidence="9">The sequence shown here is derived from an EMBL/GenBank/DDBJ whole genome shotgun (WGS) entry which is preliminary data.</text>
</comment>
<keyword evidence="10" id="KW-1185">Reference proteome</keyword>
<feature type="region of interest" description="Disordered" evidence="6">
    <location>
        <begin position="410"/>
        <end position="501"/>
    </location>
</feature>
<evidence type="ECO:0008006" key="11">
    <source>
        <dbReference type="Google" id="ProtNLM"/>
    </source>
</evidence>
<gene>
    <name evidence="9" type="ORF">B0A55_01615</name>
</gene>
<dbReference type="GO" id="GO:0031126">
    <property type="term" value="P:sno(s)RNA 3'-end processing"/>
    <property type="evidence" value="ECO:0007669"/>
    <property type="project" value="UniProtKB-ARBA"/>
</dbReference>
<evidence type="ECO:0000259" key="8">
    <source>
        <dbReference type="PROSITE" id="PS51391"/>
    </source>
</evidence>
<dbReference type="GO" id="GO:0005634">
    <property type="term" value="C:nucleus"/>
    <property type="evidence" value="ECO:0007669"/>
    <property type="project" value="UniProtKB-SubCell"/>
</dbReference>
<feature type="compositionally biased region" description="Pro residues" evidence="6">
    <location>
        <begin position="338"/>
        <end position="359"/>
    </location>
</feature>
<feature type="compositionally biased region" description="Pro residues" evidence="6">
    <location>
        <begin position="228"/>
        <end position="245"/>
    </location>
</feature>
<feature type="compositionally biased region" description="Gly residues" evidence="6">
    <location>
        <begin position="704"/>
        <end position="713"/>
    </location>
</feature>
<evidence type="ECO:0000256" key="6">
    <source>
        <dbReference type="SAM" id="MobiDB-lite"/>
    </source>
</evidence>
<dbReference type="PROSITE" id="PS51391">
    <property type="entry name" value="CID"/>
    <property type="match status" value="1"/>
</dbReference>
<feature type="region of interest" description="Disordered" evidence="6">
    <location>
        <begin position="660"/>
        <end position="726"/>
    </location>
</feature>
<dbReference type="FunFam" id="3.30.70.330:FF:000397">
    <property type="entry name" value="RNA binding protein Nrd1"/>
    <property type="match status" value="1"/>
</dbReference>
<dbReference type="InterPro" id="IPR048892">
    <property type="entry name" value="Nrd1_Seb1_dom2"/>
</dbReference>
<dbReference type="Gene3D" id="1.25.40.90">
    <property type="match status" value="1"/>
</dbReference>
<dbReference type="Proteomes" id="UP000309340">
    <property type="component" value="Unassembled WGS sequence"/>
</dbReference>
<dbReference type="Gene3D" id="3.30.70.330">
    <property type="match status" value="1"/>
</dbReference>
<evidence type="ECO:0000256" key="2">
    <source>
        <dbReference type="ARBA" id="ARBA00022553"/>
    </source>
</evidence>
<dbReference type="InterPro" id="IPR008942">
    <property type="entry name" value="ENTH_VHS"/>
</dbReference>
<feature type="region of interest" description="Disordered" evidence="6">
    <location>
        <begin position="157"/>
        <end position="181"/>
    </location>
</feature>
<dbReference type="SUPFAM" id="SSF54928">
    <property type="entry name" value="RNA-binding domain, RBD"/>
    <property type="match status" value="1"/>
</dbReference>
<dbReference type="PROSITE" id="PS50102">
    <property type="entry name" value="RRM"/>
    <property type="match status" value="1"/>
</dbReference>
<protein>
    <recommendedName>
        <fullName evidence="11">CID domain-containing protein</fullName>
    </recommendedName>
</protein>
<dbReference type="Pfam" id="PF04818">
    <property type="entry name" value="CID"/>
    <property type="match status" value="1"/>
</dbReference>
<dbReference type="Pfam" id="PF21380">
    <property type="entry name" value="Nrd1-Seb1_dom2"/>
    <property type="match status" value="1"/>
</dbReference>
<dbReference type="CDD" id="cd16984">
    <property type="entry name" value="CID_Nrd1_like"/>
    <property type="match status" value="1"/>
</dbReference>
<dbReference type="STRING" id="329884.A0A4U0XT18"/>
<keyword evidence="4" id="KW-0539">Nucleus</keyword>
<evidence type="ECO:0000256" key="3">
    <source>
        <dbReference type="ARBA" id="ARBA00022884"/>
    </source>
</evidence>